<proteinExistence type="predicted"/>
<evidence type="ECO:0008006" key="3">
    <source>
        <dbReference type="Google" id="ProtNLM"/>
    </source>
</evidence>
<comment type="caution">
    <text evidence="1">The sequence shown here is derived from an EMBL/GenBank/DDBJ whole genome shotgun (WGS) entry which is preliminary data.</text>
</comment>
<evidence type="ECO:0000313" key="2">
    <source>
        <dbReference type="Proteomes" id="UP001054252"/>
    </source>
</evidence>
<evidence type="ECO:0000313" key="1">
    <source>
        <dbReference type="EMBL" id="GKV41686.1"/>
    </source>
</evidence>
<dbReference type="Proteomes" id="UP001054252">
    <property type="component" value="Unassembled WGS sequence"/>
</dbReference>
<protein>
    <recommendedName>
        <fullName evidence="3">Reverse transcriptase Ty1/copia-type domain-containing protein</fullName>
    </recommendedName>
</protein>
<reference evidence="1 2" key="1">
    <citation type="journal article" date="2021" name="Commun. Biol.">
        <title>The genome of Shorea leprosula (Dipterocarpaceae) highlights the ecological relevance of drought in aseasonal tropical rainforests.</title>
        <authorList>
            <person name="Ng K.K.S."/>
            <person name="Kobayashi M.J."/>
            <person name="Fawcett J.A."/>
            <person name="Hatakeyama M."/>
            <person name="Paape T."/>
            <person name="Ng C.H."/>
            <person name="Ang C.C."/>
            <person name="Tnah L.H."/>
            <person name="Lee C.T."/>
            <person name="Nishiyama T."/>
            <person name="Sese J."/>
            <person name="O'Brien M.J."/>
            <person name="Copetti D."/>
            <person name="Mohd Noor M.I."/>
            <person name="Ong R.C."/>
            <person name="Putra M."/>
            <person name="Sireger I.Z."/>
            <person name="Indrioko S."/>
            <person name="Kosugi Y."/>
            <person name="Izuno A."/>
            <person name="Isagi Y."/>
            <person name="Lee S.L."/>
            <person name="Shimizu K.K."/>
        </authorList>
    </citation>
    <scope>NUCLEOTIDE SEQUENCE [LARGE SCALE GENOMIC DNA]</scope>
    <source>
        <strain evidence="1">214</strain>
    </source>
</reference>
<dbReference type="EMBL" id="BPVZ01000152">
    <property type="protein sequence ID" value="GKV41686.1"/>
    <property type="molecule type" value="Genomic_DNA"/>
</dbReference>
<keyword evidence="2" id="KW-1185">Reference proteome</keyword>
<gene>
    <name evidence="1" type="ORF">SLEP1_g49185</name>
</gene>
<sequence length="310" mass="34658">MFDEFSAFVCQGTWDLVPPNFKQHLIGCKWDFRLKHWPIRQLDVSNAFLHGRLEEELFMQQPVMGNRFALKDLGSISFFLGIEAIQTTADAKLVSTPFAPKSDLHLAFGNSLFDGSTYQQLIGSLQYLSLTCPNLSFAVSSLAQLCTILQTCIGRQPSTCFDISTALFIMVSCFTHSALSLFMPILMQIGLVIEARWLGQLGILFFLAKIPSPGEQPSKSLNPVLHSRMKHIAIVLHFVWDLVDKRILHVSDISSHDQLADWLTKPLSSSRFFLIRSKIGVASGAIVLQRRVKESKFAGISHESAKSVET</sequence>
<dbReference type="AlphaFoldDB" id="A0AAV5LWB0"/>
<name>A0AAV5LWB0_9ROSI</name>
<organism evidence="1 2">
    <name type="scientific">Rubroshorea leprosula</name>
    <dbReference type="NCBI Taxonomy" id="152421"/>
    <lineage>
        <taxon>Eukaryota</taxon>
        <taxon>Viridiplantae</taxon>
        <taxon>Streptophyta</taxon>
        <taxon>Embryophyta</taxon>
        <taxon>Tracheophyta</taxon>
        <taxon>Spermatophyta</taxon>
        <taxon>Magnoliopsida</taxon>
        <taxon>eudicotyledons</taxon>
        <taxon>Gunneridae</taxon>
        <taxon>Pentapetalae</taxon>
        <taxon>rosids</taxon>
        <taxon>malvids</taxon>
        <taxon>Malvales</taxon>
        <taxon>Dipterocarpaceae</taxon>
        <taxon>Rubroshorea</taxon>
    </lineage>
</organism>
<accession>A0AAV5LWB0</accession>